<keyword evidence="4" id="KW-0106">Calcium</keyword>
<keyword evidence="8" id="KW-1185">Reference proteome</keyword>
<dbReference type="GO" id="GO:0005886">
    <property type="term" value="C:plasma membrane"/>
    <property type="evidence" value="ECO:0007669"/>
    <property type="project" value="TreeGrafter"/>
</dbReference>
<dbReference type="PANTHER" id="PTHR10857">
    <property type="entry name" value="COPINE"/>
    <property type="match status" value="1"/>
</dbReference>
<dbReference type="OMA" id="VDSEHTF"/>
<keyword evidence="5" id="KW-1133">Transmembrane helix</keyword>
<name>A0A493T2G5_ANAPP</name>
<evidence type="ECO:0000256" key="4">
    <source>
        <dbReference type="ARBA" id="ARBA00022837"/>
    </source>
</evidence>
<dbReference type="Gene3D" id="2.60.40.150">
    <property type="entry name" value="C2 domain"/>
    <property type="match status" value="1"/>
</dbReference>
<dbReference type="InterPro" id="IPR035892">
    <property type="entry name" value="C2_domain_sf"/>
</dbReference>
<proteinExistence type="inferred from homology"/>
<dbReference type="AlphaFoldDB" id="A0A493T2G5"/>
<dbReference type="Ensembl" id="ENSAPLT00000028784.1">
    <property type="protein sequence ID" value="ENSAPLP00000020139.1"/>
    <property type="gene ID" value="ENSAPLG00000016693.1"/>
</dbReference>
<dbReference type="Proteomes" id="UP000016666">
    <property type="component" value="Unassembled WGS sequence"/>
</dbReference>
<protein>
    <recommendedName>
        <fullName evidence="6">C2 domain-containing protein</fullName>
    </recommendedName>
</protein>
<dbReference type="GO" id="GO:0005544">
    <property type="term" value="F:calcium-dependent phospholipid binding"/>
    <property type="evidence" value="ECO:0007669"/>
    <property type="project" value="InterPro"/>
</dbReference>
<evidence type="ECO:0000313" key="7">
    <source>
        <dbReference type="Ensembl" id="ENSAPLP00000020139.1"/>
    </source>
</evidence>
<evidence type="ECO:0000313" key="8">
    <source>
        <dbReference type="Proteomes" id="UP000016666"/>
    </source>
</evidence>
<keyword evidence="5" id="KW-0812">Transmembrane</keyword>
<dbReference type="SMART" id="SM00239">
    <property type="entry name" value="C2"/>
    <property type="match status" value="1"/>
</dbReference>
<reference evidence="7" key="3">
    <citation type="submission" date="2025-09" db="UniProtKB">
        <authorList>
            <consortium name="Ensembl"/>
        </authorList>
    </citation>
    <scope>IDENTIFICATION</scope>
</reference>
<dbReference type="Pfam" id="PF00168">
    <property type="entry name" value="C2"/>
    <property type="match status" value="1"/>
</dbReference>
<keyword evidence="3" id="KW-0677">Repeat</keyword>
<evidence type="ECO:0000256" key="5">
    <source>
        <dbReference type="SAM" id="Phobius"/>
    </source>
</evidence>
<dbReference type="PANTHER" id="PTHR10857:SF6">
    <property type="entry name" value="COPINE-7"/>
    <property type="match status" value="1"/>
</dbReference>
<comment type="similarity">
    <text evidence="1">Belongs to the copine family.</text>
</comment>
<keyword evidence="5" id="KW-0472">Membrane</keyword>
<dbReference type="InterPro" id="IPR000008">
    <property type="entry name" value="C2_dom"/>
</dbReference>
<dbReference type="GO" id="GO:0046872">
    <property type="term" value="F:metal ion binding"/>
    <property type="evidence" value="ECO:0007669"/>
    <property type="project" value="UniProtKB-KW"/>
</dbReference>
<feature type="transmembrane region" description="Helical" evidence="5">
    <location>
        <begin position="131"/>
        <end position="151"/>
    </location>
</feature>
<evidence type="ECO:0000259" key="6">
    <source>
        <dbReference type="PROSITE" id="PS50004"/>
    </source>
</evidence>
<keyword evidence="2" id="KW-0479">Metal-binding</keyword>
<dbReference type="GeneTree" id="ENSGT00940000160442"/>
<feature type="domain" description="C2" evidence="6">
    <location>
        <begin position="1"/>
        <end position="114"/>
    </location>
</feature>
<dbReference type="InterPro" id="IPR037768">
    <property type="entry name" value="C2B_Copine"/>
</dbReference>
<evidence type="ECO:0000256" key="1">
    <source>
        <dbReference type="ARBA" id="ARBA00009048"/>
    </source>
</evidence>
<dbReference type="CDD" id="cd04047">
    <property type="entry name" value="C2B_Copine"/>
    <property type="match status" value="1"/>
</dbReference>
<evidence type="ECO:0000256" key="2">
    <source>
        <dbReference type="ARBA" id="ARBA00022723"/>
    </source>
</evidence>
<dbReference type="PROSITE" id="PS50004">
    <property type="entry name" value="C2"/>
    <property type="match status" value="1"/>
</dbReference>
<reference evidence="8" key="1">
    <citation type="submission" date="2017-10" db="EMBL/GenBank/DDBJ databases">
        <title>A new Pekin duck reference genome.</title>
        <authorList>
            <person name="Hou Z.-C."/>
            <person name="Zhou Z.-K."/>
            <person name="Zhu F."/>
            <person name="Hou S.-S."/>
        </authorList>
    </citation>
    <scope>NUCLEOTIDE SEQUENCE [LARGE SCALE GENOMIC DNA]</scope>
</reference>
<dbReference type="SUPFAM" id="SSF49562">
    <property type="entry name" value="C2 domain (Calcium/lipid-binding domain, CaLB)"/>
    <property type="match status" value="1"/>
</dbReference>
<dbReference type="GO" id="GO:0071277">
    <property type="term" value="P:cellular response to calcium ion"/>
    <property type="evidence" value="ECO:0007669"/>
    <property type="project" value="TreeGrafter"/>
</dbReference>
<dbReference type="STRING" id="8840.ENSAPLP00000020139"/>
<accession>A0A493T2G5</accession>
<dbReference type="FunFam" id="2.60.40.150:FF:000063">
    <property type="entry name" value="Copine 4"/>
    <property type="match status" value="1"/>
</dbReference>
<organism evidence="7 8">
    <name type="scientific">Anas platyrhynchos platyrhynchos</name>
    <name type="common">Northern mallard</name>
    <dbReference type="NCBI Taxonomy" id="8840"/>
    <lineage>
        <taxon>Eukaryota</taxon>
        <taxon>Metazoa</taxon>
        <taxon>Chordata</taxon>
        <taxon>Craniata</taxon>
        <taxon>Vertebrata</taxon>
        <taxon>Euteleostomi</taxon>
        <taxon>Archelosauria</taxon>
        <taxon>Archosauria</taxon>
        <taxon>Dinosauria</taxon>
        <taxon>Saurischia</taxon>
        <taxon>Theropoda</taxon>
        <taxon>Coelurosauria</taxon>
        <taxon>Aves</taxon>
        <taxon>Neognathae</taxon>
        <taxon>Galloanserae</taxon>
        <taxon>Anseriformes</taxon>
        <taxon>Anatidae</taxon>
        <taxon>Anatinae</taxon>
        <taxon>Anas</taxon>
    </lineage>
</organism>
<reference evidence="7" key="2">
    <citation type="submission" date="2025-08" db="UniProtKB">
        <authorList>
            <consortium name="Ensembl"/>
        </authorList>
    </citation>
    <scope>IDENTIFICATION</scope>
</reference>
<dbReference type="InterPro" id="IPR045052">
    <property type="entry name" value="Copine"/>
</dbReference>
<sequence>MDGTAGSLLCPVPPSPLQDLFSKSDPFLEIYRIDDDRSEQLVYRTEVVKNNLSPIWEPFKVSLNSLCSCEEKRKLRCVVWDYDSRGKHDFIGEFFTTFEEMQKRGCRVPQVQWECMNPKYKIKKRNYKNSGVVVLVYSFLDYIMGGCQIHFTVS</sequence>
<evidence type="ECO:0000256" key="3">
    <source>
        <dbReference type="ARBA" id="ARBA00022737"/>
    </source>
</evidence>